<evidence type="ECO:0000256" key="3">
    <source>
        <dbReference type="ARBA" id="ARBA00022517"/>
    </source>
</evidence>
<dbReference type="GO" id="GO:0009383">
    <property type="term" value="F:rRNA (cytosine-C5-)-methyltransferase activity"/>
    <property type="evidence" value="ECO:0007669"/>
    <property type="project" value="TreeGrafter"/>
</dbReference>
<keyword evidence="7" id="KW-0694">RNA-binding</keyword>
<evidence type="ECO:0000256" key="6">
    <source>
        <dbReference type="ARBA" id="ARBA00022691"/>
    </source>
</evidence>
<dbReference type="GO" id="GO:0003723">
    <property type="term" value="F:RNA binding"/>
    <property type="evidence" value="ECO:0007669"/>
    <property type="project" value="UniProtKB-KW"/>
</dbReference>
<evidence type="ECO:0000256" key="7">
    <source>
        <dbReference type="ARBA" id="ARBA00022884"/>
    </source>
</evidence>
<evidence type="ECO:0000256" key="1">
    <source>
        <dbReference type="ARBA" id="ARBA00004604"/>
    </source>
</evidence>
<comment type="subcellular location">
    <subcellularLocation>
        <location evidence="1">Nucleus</location>
        <location evidence="1">Nucleolus</location>
    </subcellularLocation>
</comment>
<feature type="compositionally biased region" description="Basic residues" evidence="9">
    <location>
        <begin position="701"/>
        <end position="720"/>
    </location>
</feature>
<dbReference type="PRINTS" id="PR02012">
    <property type="entry name" value="RCMTNOP2"/>
</dbReference>
<dbReference type="PROSITE" id="PS01153">
    <property type="entry name" value="NOL1_NOP2_SUN"/>
    <property type="match status" value="1"/>
</dbReference>
<keyword evidence="4" id="KW-0489">Methyltransferase</keyword>
<comment type="similarity">
    <text evidence="2">Belongs to the class I-like SAM-binding methyltransferase superfamily. RsmB/NOP family.</text>
</comment>
<feature type="compositionally biased region" description="Basic and acidic residues" evidence="9">
    <location>
        <begin position="1"/>
        <end position="13"/>
    </location>
</feature>
<feature type="compositionally biased region" description="Basic residues" evidence="9">
    <location>
        <begin position="47"/>
        <end position="56"/>
    </location>
</feature>
<feature type="compositionally biased region" description="Polar residues" evidence="9">
    <location>
        <begin position="32"/>
        <end position="46"/>
    </location>
</feature>
<dbReference type="PANTHER" id="PTHR22807:SF30">
    <property type="entry name" value="28S RRNA (CYTOSINE(4447)-C(5))-METHYLTRANSFERASE-RELATED"/>
    <property type="match status" value="1"/>
</dbReference>
<evidence type="ECO:0000313" key="12">
    <source>
        <dbReference type="EMBL" id="CAH1239918.1"/>
    </source>
</evidence>
<dbReference type="GO" id="GO:0005730">
    <property type="term" value="C:nucleolus"/>
    <property type="evidence" value="ECO:0007669"/>
    <property type="project" value="UniProtKB-SubCell"/>
</dbReference>
<evidence type="ECO:0000256" key="4">
    <source>
        <dbReference type="ARBA" id="ARBA00022603"/>
    </source>
</evidence>
<dbReference type="Proteomes" id="UP000838412">
    <property type="component" value="Chromosome 11"/>
</dbReference>
<feature type="domain" description="Ribosomal RNA small subunit methyltransferase B-like ferredoxin-like" evidence="11">
    <location>
        <begin position="313"/>
        <end position="378"/>
    </location>
</feature>
<evidence type="ECO:0000256" key="5">
    <source>
        <dbReference type="ARBA" id="ARBA00022679"/>
    </source>
</evidence>
<feature type="compositionally biased region" description="Basic residues" evidence="9">
    <location>
        <begin position="15"/>
        <end position="24"/>
    </location>
</feature>
<feature type="compositionally biased region" description="Basic residues" evidence="9">
    <location>
        <begin position="668"/>
        <end position="682"/>
    </location>
</feature>
<feature type="compositionally biased region" description="Low complexity" evidence="9">
    <location>
        <begin position="638"/>
        <end position="654"/>
    </location>
</feature>
<feature type="region of interest" description="Disordered" evidence="9">
    <location>
        <begin position="622"/>
        <end position="720"/>
    </location>
</feature>
<keyword evidence="6" id="KW-0949">S-adenosyl-L-methionine</keyword>
<dbReference type="PANTHER" id="PTHR22807">
    <property type="entry name" value="NOP2 YEAST -RELATED NOL1/NOP2/FMU SUN DOMAIN-CONTAINING"/>
    <property type="match status" value="1"/>
</dbReference>
<dbReference type="Pfam" id="PF01189">
    <property type="entry name" value="Methyltr_RsmB-F"/>
    <property type="match status" value="1"/>
</dbReference>
<evidence type="ECO:0000256" key="2">
    <source>
        <dbReference type="ARBA" id="ARBA00007494"/>
    </source>
</evidence>
<dbReference type="Gene3D" id="3.30.70.1170">
    <property type="entry name" value="Sun protein, domain 3"/>
    <property type="match status" value="1"/>
</dbReference>
<dbReference type="EMBL" id="OV696696">
    <property type="protein sequence ID" value="CAH1239918.1"/>
    <property type="molecule type" value="Genomic_DNA"/>
</dbReference>
<dbReference type="AlphaFoldDB" id="A0A8J9W4S3"/>
<accession>A0A8J9W4S3</accession>
<dbReference type="Pfam" id="PF22458">
    <property type="entry name" value="RsmF-B_ferredox"/>
    <property type="match status" value="1"/>
</dbReference>
<dbReference type="InterPro" id="IPR054728">
    <property type="entry name" value="RsmB-like_ferredoxin"/>
</dbReference>
<proteinExistence type="inferred from homology"/>
<organism evidence="12 13">
    <name type="scientific">Branchiostoma lanceolatum</name>
    <name type="common">Common lancelet</name>
    <name type="synonym">Amphioxus lanceolatum</name>
    <dbReference type="NCBI Taxonomy" id="7740"/>
    <lineage>
        <taxon>Eukaryota</taxon>
        <taxon>Metazoa</taxon>
        <taxon>Chordata</taxon>
        <taxon>Cephalochordata</taxon>
        <taxon>Leptocardii</taxon>
        <taxon>Amphioxiformes</taxon>
        <taxon>Branchiostomatidae</taxon>
        <taxon>Branchiostoma</taxon>
    </lineage>
</organism>
<name>A0A8J9W4S3_BRALA</name>
<dbReference type="GO" id="GO:0070475">
    <property type="term" value="P:rRNA base methylation"/>
    <property type="evidence" value="ECO:0007669"/>
    <property type="project" value="TreeGrafter"/>
</dbReference>
<dbReference type="Gene3D" id="3.40.50.150">
    <property type="entry name" value="Vaccinia Virus protein VP39"/>
    <property type="match status" value="1"/>
</dbReference>
<evidence type="ECO:0000259" key="10">
    <source>
        <dbReference type="Pfam" id="PF01189"/>
    </source>
</evidence>
<dbReference type="GO" id="GO:0000470">
    <property type="term" value="P:maturation of LSU-rRNA"/>
    <property type="evidence" value="ECO:0007669"/>
    <property type="project" value="TreeGrafter"/>
</dbReference>
<evidence type="ECO:0000259" key="11">
    <source>
        <dbReference type="Pfam" id="PF22458"/>
    </source>
</evidence>
<keyword evidence="8" id="KW-0539">Nucleus</keyword>
<dbReference type="InterPro" id="IPR023267">
    <property type="entry name" value="RCMT"/>
</dbReference>
<keyword evidence="5" id="KW-0808">Transferase</keyword>
<evidence type="ECO:0000256" key="8">
    <source>
        <dbReference type="ARBA" id="ARBA00023242"/>
    </source>
</evidence>
<keyword evidence="3" id="KW-0690">Ribosome biogenesis</keyword>
<dbReference type="SUPFAM" id="SSF53335">
    <property type="entry name" value="S-adenosyl-L-methionine-dependent methyltransferases"/>
    <property type="match status" value="1"/>
</dbReference>
<sequence length="720" mass="81219">MGRKRPDPSEAQKKGPGRKARKQKPPQMPRQLLQQEGGSPKILSSRQKQRLAKRTQKAVNKATAKESQKKVPVTLGLTQGQKRPRTGSVSDSDEGSISEEEEEEDEDVEEEEEQEEEEEEEGEDEEDEEESEEEEKEEGFTDENKSWLRLAGKKKKLDLDDESSDDDLPADEFLDEDEGSEGEEQEDDDSDNSDDSSDDDDDDDREEQEGDEALLPIEKASKKLRKKQQREEKLGEEELRTNIAEAETFVLPSGQEIEKESVQPPDLTMIHMRIQENMAVLKDFNNKRKDDRPRKEYVHLLQKDLCLYYSYNDYLMEKIMQLFPLAEVIEFLEACEVDRPVTIRTNTLKTRRRDLAQALINRGVNLDPVGKWSKVGLVVYDSAVPIGATPEYLAGHYILQGAASFLPVMALAPQEKEKVLDMCSAPGGKTTYIAQLMKNTGMLFANDVNKDRVKAIVGNLHRLGVTNTVLCCHDGRHFPKVIGGFDRVLLDAPCTGTGVISKDPSIKTNKDDADIKRHAHLQKELILAAIDSCDAKSPSGGYIVYCTCSVMIEENEWVIDYALKKRNVKLVPTGLDFGKEGFTKFREFRLHQTMKLTRRFYPHTHNMEGFFVAKLKKFSNAIPGQEPNAKEGEENSETSETPTEPSTEASASSSPEKRSAQTTSPTTKSKKNRLFWKNKKSGKSPDLPKAKTFKGQQKAGAGKRRKGKQNTGNKKKQKKE</sequence>
<dbReference type="InterPro" id="IPR011023">
    <property type="entry name" value="Nop2p"/>
</dbReference>
<dbReference type="InterPro" id="IPR029063">
    <property type="entry name" value="SAM-dependent_MTases_sf"/>
</dbReference>
<dbReference type="InterPro" id="IPR018314">
    <property type="entry name" value="RsmB/NOL1/NOP2-like_CS"/>
</dbReference>
<feature type="region of interest" description="Disordered" evidence="9">
    <location>
        <begin position="1"/>
        <end position="237"/>
    </location>
</feature>
<gene>
    <name evidence="12" type="primary">NSUN5</name>
    <name evidence="12" type="ORF">BLAG_LOCUS4059</name>
</gene>
<dbReference type="NCBIfam" id="TIGR00446">
    <property type="entry name" value="nop2p"/>
    <property type="match status" value="1"/>
</dbReference>
<feature type="compositionally biased region" description="Acidic residues" evidence="9">
    <location>
        <begin position="91"/>
        <end position="137"/>
    </location>
</feature>
<dbReference type="FunFam" id="3.30.70.1170:FF:000001">
    <property type="entry name" value="Ribosomal RNA methyltransferase Nop2"/>
    <property type="match status" value="1"/>
</dbReference>
<keyword evidence="13" id="KW-1185">Reference proteome</keyword>
<feature type="domain" description="SAM-dependent methyltransferase RsmB-F/NOP2-type catalytic core" evidence="10">
    <location>
        <begin position="408"/>
        <end position="616"/>
    </location>
</feature>
<dbReference type="PRINTS" id="PR02008">
    <property type="entry name" value="RCMTFAMILY"/>
</dbReference>
<dbReference type="InterPro" id="IPR023273">
    <property type="entry name" value="RCMT_NOP2"/>
</dbReference>
<evidence type="ECO:0000313" key="13">
    <source>
        <dbReference type="Proteomes" id="UP000838412"/>
    </source>
</evidence>
<feature type="compositionally biased region" description="Acidic residues" evidence="9">
    <location>
        <begin position="159"/>
        <end position="212"/>
    </location>
</feature>
<evidence type="ECO:0000256" key="9">
    <source>
        <dbReference type="SAM" id="MobiDB-lite"/>
    </source>
</evidence>
<reference evidence="12" key="1">
    <citation type="submission" date="2022-01" db="EMBL/GenBank/DDBJ databases">
        <authorList>
            <person name="Braso-Vives M."/>
        </authorList>
    </citation>
    <scope>NUCLEOTIDE SEQUENCE</scope>
</reference>
<dbReference type="InterPro" id="IPR049560">
    <property type="entry name" value="MeTrfase_RsmB-F_NOP2_cat"/>
</dbReference>
<dbReference type="OrthoDB" id="427002at2759"/>
<protein>
    <submittedName>
        <fullName evidence="12">NSUN5 protein</fullName>
    </submittedName>
</protein>